<evidence type="ECO:0000313" key="8">
    <source>
        <dbReference type="Proteomes" id="UP000235701"/>
    </source>
</evidence>
<dbReference type="Gene3D" id="3.40.50.1360">
    <property type="match status" value="1"/>
</dbReference>
<dbReference type="InterPro" id="IPR007630">
    <property type="entry name" value="RNA_pol_sigma70_r4"/>
</dbReference>
<dbReference type="Pfam" id="PF04198">
    <property type="entry name" value="Sugar-bind"/>
    <property type="match status" value="1"/>
</dbReference>
<evidence type="ECO:0000259" key="6">
    <source>
        <dbReference type="Pfam" id="PF04545"/>
    </source>
</evidence>
<evidence type="ECO:0000256" key="1">
    <source>
        <dbReference type="ARBA" id="ARBA00010466"/>
    </source>
</evidence>
<proteinExistence type="inferred from homology"/>
<feature type="domain" description="RNA polymerase sigma-70 region 4" evidence="6">
    <location>
        <begin position="12"/>
        <end position="44"/>
    </location>
</feature>
<dbReference type="RefSeq" id="WP_102198632.1">
    <property type="nucleotide sequence ID" value="NZ_PNHQ01000001.1"/>
</dbReference>
<comment type="caution">
    <text evidence="7">The sequence shown here is derived from an EMBL/GenBank/DDBJ whole genome shotgun (WGS) entry which is preliminary data.</text>
</comment>
<evidence type="ECO:0000256" key="4">
    <source>
        <dbReference type="ARBA" id="ARBA00023163"/>
    </source>
</evidence>
<dbReference type="Gene3D" id="1.10.10.60">
    <property type="entry name" value="Homeodomain-like"/>
    <property type="match status" value="1"/>
</dbReference>
<dbReference type="SUPFAM" id="SSF100950">
    <property type="entry name" value="NagB/RpiA/CoA transferase-like"/>
    <property type="match status" value="1"/>
</dbReference>
<feature type="domain" description="Sugar-binding" evidence="5">
    <location>
        <begin position="64"/>
        <end position="310"/>
    </location>
</feature>
<name>A0A2N6UGJ3_9LACT</name>
<evidence type="ECO:0000259" key="5">
    <source>
        <dbReference type="Pfam" id="PF04198"/>
    </source>
</evidence>
<comment type="similarity">
    <text evidence="1">Belongs to the SorC transcriptional regulatory family.</text>
</comment>
<keyword evidence="2" id="KW-0805">Transcription regulation</keyword>
<dbReference type="GO" id="GO:0030246">
    <property type="term" value="F:carbohydrate binding"/>
    <property type="evidence" value="ECO:0007669"/>
    <property type="project" value="InterPro"/>
</dbReference>
<evidence type="ECO:0000256" key="3">
    <source>
        <dbReference type="ARBA" id="ARBA00023125"/>
    </source>
</evidence>
<keyword evidence="3" id="KW-0238">DNA-binding</keyword>
<dbReference type="Pfam" id="PF04545">
    <property type="entry name" value="Sigma70_r4"/>
    <property type="match status" value="1"/>
</dbReference>
<evidence type="ECO:0000256" key="2">
    <source>
        <dbReference type="ARBA" id="ARBA00023015"/>
    </source>
</evidence>
<dbReference type="AlphaFoldDB" id="A0A2N6UGJ3"/>
<dbReference type="InterPro" id="IPR051054">
    <property type="entry name" value="SorC_transcr_regulators"/>
</dbReference>
<dbReference type="Proteomes" id="UP000235701">
    <property type="component" value="Unassembled WGS sequence"/>
</dbReference>
<dbReference type="InterPro" id="IPR007324">
    <property type="entry name" value="Sugar-bd_dom_put"/>
</dbReference>
<accession>A0A2N6UGJ3</accession>
<organism evidence="7 8">
    <name type="scientific">Aerococcus viridans</name>
    <dbReference type="NCBI Taxonomy" id="1377"/>
    <lineage>
        <taxon>Bacteria</taxon>
        <taxon>Bacillati</taxon>
        <taxon>Bacillota</taxon>
        <taxon>Bacilli</taxon>
        <taxon>Lactobacillales</taxon>
        <taxon>Aerococcaceae</taxon>
        <taxon>Aerococcus</taxon>
    </lineage>
</organism>
<sequence length="318" mass="35611">MYDREKLLVQVATLYYENNLTQIQIGKRLHLSRPTVSQLLKEARDTGVVSITINHPMSKQTFDQEKISTYYSISSTHIADTSCSEEATKIKLGSLCSTYIESRLFNLNSIGIGWGSSLYHFVESANNMISDNLNIVPLMGGVGMTNIKLHANHLAFKLSEKYKADVAYFYAPAFAENKKMKEMFESSQQYREIYQKGLQVDLAVIGIGNPLNSSTYKQLNYFSDEETKELENSDAIGDILGSFFDLEGNAISTTVTDRMLGISISDLPKIKEKVVIASGTEKYKAISVLLNNNLIDHLFIDQELANLLLENIEKGNSN</sequence>
<dbReference type="OrthoDB" id="58802at2"/>
<evidence type="ECO:0000313" key="7">
    <source>
        <dbReference type="EMBL" id="PMC80624.1"/>
    </source>
</evidence>
<keyword evidence="4" id="KW-0804">Transcription</keyword>
<dbReference type="PANTHER" id="PTHR34294">
    <property type="entry name" value="TRANSCRIPTIONAL REGULATOR-RELATED"/>
    <property type="match status" value="1"/>
</dbReference>
<reference evidence="7 8" key="1">
    <citation type="submission" date="2017-09" db="EMBL/GenBank/DDBJ databases">
        <title>Bacterial strain isolated from the female urinary microbiota.</title>
        <authorList>
            <person name="Thomas-White K."/>
            <person name="Kumar N."/>
            <person name="Forster S."/>
            <person name="Putonti C."/>
            <person name="Lawley T."/>
            <person name="Wolfe A.J."/>
        </authorList>
    </citation>
    <scope>NUCLEOTIDE SEQUENCE [LARGE SCALE GENOMIC DNA]</scope>
    <source>
        <strain evidence="7 8">UMB0240</strain>
    </source>
</reference>
<protein>
    <submittedName>
        <fullName evidence="7">Sugar-binding protein</fullName>
    </submittedName>
</protein>
<gene>
    <name evidence="7" type="ORF">CJ191_00440</name>
</gene>
<dbReference type="GO" id="GO:0003700">
    <property type="term" value="F:DNA-binding transcription factor activity"/>
    <property type="evidence" value="ECO:0007669"/>
    <property type="project" value="InterPro"/>
</dbReference>
<dbReference type="GO" id="GO:0006352">
    <property type="term" value="P:DNA-templated transcription initiation"/>
    <property type="evidence" value="ECO:0007669"/>
    <property type="project" value="InterPro"/>
</dbReference>
<dbReference type="EMBL" id="PNHQ01000001">
    <property type="protein sequence ID" value="PMC80624.1"/>
    <property type="molecule type" value="Genomic_DNA"/>
</dbReference>
<dbReference type="PANTHER" id="PTHR34294:SF12">
    <property type="entry name" value="SUGAR-BINDING TRANSCRIPTIONAL REGULATOR"/>
    <property type="match status" value="1"/>
</dbReference>
<keyword evidence="8" id="KW-1185">Reference proteome</keyword>
<dbReference type="GO" id="GO:0003677">
    <property type="term" value="F:DNA binding"/>
    <property type="evidence" value="ECO:0007669"/>
    <property type="project" value="UniProtKB-KW"/>
</dbReference>
<dbReference type="InterPro" id="IPR037171">
    <property type="entry name" value="NagB/RpiA_transferase-like"/>
</dbReference>